<dbReference type="AlphaFoldDB" id="A0A210QWS4"/>
<dbReference type="EMBL" id="NEDP02001496">
    <property type="protein sequence ID" value="OWF53164.1"/>
    <property type="molecule type" value="Genomic_DNA"/>
</dbReference>
<feature type="signal peptide" evidence="1">
    <location>
        <begin position="1"/>
        <end position="20"/>
    </location>
</feature>
<reference evidence="2 3" key="1">
    <citation type="journal article" date="2017" name="Nat. Ecol. Evol.">
        <title>Scallop genome provides insights into evolution of bilaterian karyotype and development.</title>
        <authorList>
            <person name="Wang S."/>
            <person name="Zhang J."/>
            <person name="Jiao W."/>
            <person name="Li J."/>
            <person name="Xun X."/>
            <person name="Sun Y."/>
            <person name="Guo X."/>
            <person name="Huan P."/>
            <person name="Dong B."/>
            <person name="Zhang L."/>
            <person name="Hu X."/>
            <person name="Sun X."/>
            <person name="Wang J."/>
            <person name="Zhao C."/>
            <person name="Wang Y."/>
            <person name="Wang D."/>
            <person name="Huang X."/>
            <person name="Wang R."/>
            <person name="Lv J."/>
            <person name="Li Y."/>
            <person name="Zhang Z."/>
            <person name="Liu B."/>
            <person name="Lu W."/>
            <person name="Hui Y."/>
            <person name="Liang J."/>
            <person name="Zhou Z."/>
            <person name="Hou R."/>
            <person name="Li X."/>
            <person name="Liu Y."/>
            <person name="Li H."/>
            <person name="Ning X."/>
            <person name="Lin Y."/>
            <person name="Zhao L."/>
            <person name="Xing Q."/>
            <person name="Dou J."/>
            <person name="Li Y."/>
            <person name="Mao J."/>
            <person name="Guo H."/>
            <person name="Dou H."/>
            <person name="Li T."/>
            <person name="Mu C."/>
            <person name="Jiang W."/>
            <person name="Fu Q."/>
            <person name="Fu X."/>
            <person name="Miao Y."/>
            <person name="Liu J."/>
            <person name="Yu Q."/>
            <person name="Li R."/>
            <person name="Liao H."/>
            <person name="Li X."/>
            <person name="Kong Y."/>
            <person name="Jiang Z."/>
            <person name="Chourrout D."/>
            <person name="Li R."/>
            <person name="Bao Z."/>
        </authorList>
    </citation>
    <scope>NUCLEOTIDE SEQUENCE [LARGE SCALE GENOMIC DNA]</scope>
    <source>
        <strain evidence="2 3">PY_sf001</strain>
    </source>
</reference>
<comment type="caution">
    <text evidence="2">The sequence shown here is derived from an EMBL/GenBank/DDBJ whole genome shotgun (WGS) entry which is preliminary data.</text>
</comment>
<protein>
    <recommendedName>
        <fullName evidence="4">Prokineticin domain-containing protein</fullName>
    </recommendedName>
</protein>
<dbReference type="Gene3D" id="2.10.80.10">
    <property type="entry name" value="Lipase, subunit A"/>
    <property type="match status" value="1"/>
</dbReference>
<proteinExistence type="predicted"/>
<dbReference type="OrthoDB" id="6080668at2759"/>
<evidence type="ECO:0000313" key="3">
    <source>
        <dbReference type="Proteomes" id="UP000242188"/>
    </source>
</evidence>
<keyword evidence="1" id="KW-0732">Signal</keyword>
<evidence type="ECO:0000313" key="2">
    <source>
        <dbReference type="EMBL" id="OWF53164.1"/>
    </source>
</evidence>
<dbReference type="Proteomes" id="UP000242188">
    <property type="component" value="Unassembled WGS sequence"/>
</dbReference>
<organism evidence="2 3">
    <name type="scientific">Mizuhopecten yessoensis</name>
    <name type="common">Japanese scallop</name>
    <name type="synonym">Patinopecten yessoensis</name>
    <dbReference type="NCBI Taxonomy" id="6573"/>
    <lineage>
        <taxon>Eukaryota</taxon>
        <taxon>Metazoa</taxon>
        <taxon>Spiralia</taxon>
        <taxon>Lophotrochozoa</taxon>
        <taxon>Mollusca</taxon>
        <taxon>Bivalvia</taxon>
        <taxon>Autobranchia</taxon>
        <taxon>Pteriomorphia</taxon>
        <taxon>Pectinida</taxon>
        <taxon>Pectinoidea</taxon>
        <taxon>Pectinidae</taxon>
        <taxon>Mizuhopecten</taxon>
    </lineage>
</organism>
<accession>A0A210QWS4</accession>
<gene>
    <name evidence="2" type="ORF">KP79_PYT06993</name>
</gene>
<evidence type="ECO:0008006" key="4">
    <source>
        <dbReference type="Google" id="ProtNLM"/>
    </source>
</evidence>
<name>A0A210QWS4_MIZYE</name>
<keyword evidence="3" id="KW-1185">Reference proteome</keyword>
<sequence length="129" mass="13496">MVNTSFFVLGIAFLAQTALCLDFAGDIGFGGGIGGPATHPDGVIHGDTLVVDNCDPNDLNSCGDGKCCVKEGMMYIPEAPGPKPAYRLSCRPMAMEGHFCMATKTTEMCPCVTGLTCKTTLGSFGHCHQ</sequence>
<evidence type="ECO:0000256" key="1">
    <source>
        <dbReference type="SAM" id="SignalP"/>
    </source>
</evidence>
<feature type="chain" id="PRO_5012261940" description="Prokineticin domain-containing protein" evidence="1">
    <location>
        <begin position="21"/>
        <end position="129"/>
    </location>
</feature>